<dbReference type="SUPFAM" id="SSF57863">
    <property type="entry name" value="ArfGap/RecO-like zinc finger"/>
    <property type="match status" value="1"/>
</dbReference>
<dbReference type="Pfam" id="PF01412">
    <property type="entry name" value="ArfGap"/>
    <property type="match status" value="1"/>
</dbReference>
<dbReference type="SMART" id="SM00105">
    <property type="entry name" value="ArfGap"/>
    <property type="match status" value="1"/>
</dbReference>
<feature type="domain" description="Arf-GAP" evidence="3">
    <location>
        <begin position="30"/>
        <end position="149"/>
    </location>
</feature>
<keyword evidence="1" id="KW-0863">Zinc-finger</keyword>
<dbReference type="GO" id="GO:0008270">
    <property type="term" value="F:zinc ion binding"/>
    <property type="evidence" value="ECO:0007669"/>
    <property type="project" value="UniProtKB-KW"/>
</dbReference>
<dbReference type="InterPro" id="IPR037278">
    <property type="entry name" value="ARFGAP/RecO"/>
</dbReference>
<dbReference type="Proteomes" id="UP001054902">
    <property type="component" value="Unassembled WGS sequence"/>
</dbReference>
<keyword evidence="1" id="KW-0862">Zinc</keyword>
<sequence length="226" mass="25150">MSKHGIIYWKSKLGTNYVKDEVEVNHKANLAYLDKLRKLPENRICADCGIGTTIWASVNLGVFLCLRCASLHRGVGTHISIPKGCSGTYLWGRDELEQMERLGNGHAAEVYGGSDICPPQDASDTIWKQFIVDKYANRKYASQSKPRKEKNLVPSYSTPKQLKKGGLPKLQKLPKQTTSIPCTSNEKVPVEDLLNIGNTHSNNHIPSVFQSGTVEKQTDFFAQFGL</sequence>
<organism evidence="4 5">
    <name type="scientific">Chaetoceros tenuissimus</name>
    <dbReference type="NCBI Taxonomy" id="426638"/>
    <lineage>
        <taxon>Eukaryota</taxon>
        <taxon>Sar</taxon>
        <taxon>Stramenopiles</taxon>
        <taxon>Ochrophyta</taxon>
        <taxon>Bacillariophyta</taxon>
        <taxon>Coscinodiscophyceae</taxon>
        <taxon>Chaetocerotophycidae</taxon>
        <taxon>Chaetocerotales</taxon>
        <taxon>Chaetocerotaceae</taxon>
        <taxon>Chaetoceros</taxon>
    </lineage>
</organism>
<comment type="caution">
    <text evidence="4">The sequence shown here is derived from an EMBL/GenBank/DDBJ whole genome shotgun (WGS) entry which is preliminary data.</text>
</comment>
<evidence type="ECO:0000256" key="2">
    <source>
        <dbReference type="SAM" id="MobiDB-lite"/>
    </source>
</evidence>
<evidence type="ECO:0000256" key="1">
    <source>
        <dbReference type="PROSITE-ProRule" id="PRU00288"/>
    </source>
</evidence>
<protein>
    <recommendedName>
        <fullName evidence="3">Arf-GAP domain-containing protein</fullName>
    </recommendedName>
</protein>
<keyword evidence="5" id="KW-1185">Reference proteome</keyword>
<dbReference type="AlphaFoldDB" id="A0AAD3CVR9"/>
<keyword evidence="1" id="KW-0479">Metal-binding</keyword>
<name>A0AAD3CVR9_9STRA</name>
<gene>
    <name evidence="4" type="ORF">CTEN210_08301</name>
</gene>
<dbReference type="PROSITE" id="PS50115">
    <property type="entry name" value="ARFGAP"/>
    <property type="match status" value="1"/>
</dbReference>
<evidence type="ECO:0000259" key="3">
    <source>
        <dbReference type="PROSITE" id="PS50115"/>
    </source>
</evidence>
<dbReference type="GO" id="GO:0005737">
    <property type="term" value="C:cytoplasm"/>
    <property type="evidence" value="ECO:0007669"/>
    <property type="project" value="TreeGrafter"/>
</dbReference>
<feature type="region of interest" description="Disordered" evidence="2">
    <location>
        <begin position="141"/>
        <end position="166"/>
    </location>
</feature>
<dbReference type="PANTHER" id="PTHR45705:SF1">
    <property type="entry name" value="FI20236P1"/>
    <property type="match status" value="1"/>
</dbReference>
<evidence type="ECO:0000313" key="5">
    <source>
        <dbReference type="Proteomes" id="UP001054902"/>
    </source>
</evidence>
<dbReference type="CDD" id="cd08204">
    <property type="entry name" value="ArfGap"/>
    <property type="match status" value="1"/>
</dbReference>
<proteinExistence type="predicted"/>
<dbReference type="Gene3D" id="1.10.220.150">
    <property type="entry name" value="Arf GTPase activating protein"/>
    <property type="match status" value="1"/>
</dbReference>
<dbReference type="PRINTS" id="PR00405">
    <property type="entry name" value="REVINTRACTNG"/>
</dbReference>
<dbReference type="InterPro" id="IPR001164">
    <property type="entry name" value="ArfGAP_dom"/>
</dbReference>
<dbReference type="InterPro" id="IPR038508">
    <property type="entry name" value="ArfGAP_dom_sf"/>
</dbReference>
<reference evidence="4 5" key="1">
    <citation type="journal article" date="2021" name="Sci. Rep.">
        <title>The genome of the diatom Chaetoceros tenuissimus carries an ancient integrated fragment of an extant virus.</title>
        <authorList>
            <person name="Hongo Y."/>
            <person name="Kimura K."/>
            <person name="Takaki Y."/>
            <person name="Yoshida Y."/>
            <person name="Baba S."/>
            <person name="Kobayashi G."/>
            <person name="Nagasaki K."/>
            <person name="Hano T."/>
            <person name="Tomaru Y."/>
        </authorList>
    </citation>
    <scope>NUCLEOTIDE SEQUENCE [LARGE SCALE GENOMIC DNA]</scope>
    <source>
        <strain evidence="4 5">NIES-3715</strain>
    </source>
</reference>
<evidence type="ECO:0000313" key="4">
    <source>
        <dbReference type="EMBL" id="GFH51825.1"/>
    </source>
</evidence>
<accession>A0AAD3CVR9</accession>
<dbReference type="PANTHER" id="PTHR45705">
    <property type="entry name" value="FI20236P1"/>
    <property type="match status" value="1"/>
</dbReference>
<dbReference type="EMBL" id="BLLK01000045">
    <property type="protein sequence ID" value="GFH51825.1"/>
    <property type="molecule type" value="Genomic_DNA"/>
</dbReference>
<dbReference type="InterPro" id="IPR051718">
    <property type="entry name" value="ARF_GTPase-activating"/>
</dbReference>
<dbReference type="GO" id="GO:0005096">
    <property type="term" value="F:GTPase activator activity"/>
    <property type="evidence" value="ECO:0007669"/>
    <property type="project" value="InterPro"/>
</dbReference>